<sequence length="163" mass="17697">MTRTGPAYVESESELFADIDRKRANGDVTAATADAFVELYEFATDIGDRVSIGQAKHANFQAKVDAHQAGYRNDPSVFTANVSGTLKVWPARMVLDNAPDVDAVGWDAADYHEFERAFQSLRGVPHDATTVPFERVGSDVDVAEFESIVERFVAACRPKAGGA</sequence>
<keyword evidence="2" id="KW-1185">Reference proteome</keyword>
<protein>
    <submittedName>
        <fullName evidence="1">Uncharacterized protein</fullName>
    </submittedName>
</protein>
<name>A0A830ENJ4_9EURY</name>
<dbReference type="EMBL" id="BMOC01000001">
    <property type="protein sequence ID" value="GGI94415.1"/>
    <property type="molecule type" value="Genomic_DNA"/>
</dbReference>
<evidence type="ECO:0000313" key="2">
    <source>
        <dbReference type="Proteomes" id="UP000653099"/>
    </source>
</evidence>
<accession>A0A830ENJ4</accession>
<dbReference type="OrthoDB" id="104605at2157"/>
<evidence type="ECO:0000313" key="1">
    <source>
        <dbReference type="EMBL" id="GGI94415.1"/>
    </source>
</evidence>
<gene>
    <name evidence="1" type="ORF">GCM10008995_00810</name>
</gene>
<dbReference type="AlphaFoldDB" id="A0A830ENJ4"/>
<comment type="caution">
    <text evidence="1">The sequence shown here is derived from an EMBL/GenBank/DDBJ whole genome shotgun (WGS) entry which is preliminary data.</text>
</comment>
<dbReference type="Proteomes" id="UP000653099">
    <property type="component" value="Unassembled WGS sequence"/>
</dbReference>
<organism evidence="1 2">
    <name type="scientific">Halobellus salinus</name>
    <dbReference type="NCBI Taxonomy" id="931585"/>
    <lineage>
        <taxon>Archaea</taxon>
        <taxon>Methanobacteriati</taxon>
        <taxon>Methanobacteriota</taxon>
        <taxon>Stenosarchaea group</taxon>
        <taxon>Halobacteria</taxon>
        <taxon>Halobacteriales</taxon>
        <taxon>Haloferacaceae</taxon>
        <taxon>Halobellus</taxon>
    </lineage>
</organism>
<dbReference type="RefSeq" id="WP_188785332.1">
    <property type="nucleotide sequence ID" value="NZ_BMOC01000001.1"/>
</dbReference>
<reference evidence="1" key="2">
    <citation type="submission" date="2020-09" db="EMBL/GenBank/DDBJ databases">
        <authorList>
            <person name="Sun Q."/>
            <person name="Ohkuma M."/>
        </authorList>
    </citation>
    <scope>NUCLEOTIDE SEQUENCE</scope>
    <source>
        <strain evidence="1">JCM 14359</strain>
    </source>
</reference>
<reference evidence="1" key="1">
    <citation type="journal article" date="2014" name="Int. J. Syst. Evol. Microbiol.">
        <title>Complete genome sequence of Corynebacterium casei LMG S-19264T (=DSM 44701T), isolated from a smear-ripened cheese.</title>
        <authorList>
            <consortium name="US DOE Joint Genome Institute (JGI-PGF)"/>
            <person name="Walter F."/>
            <person name="Albersmeier A."/>
            <person name="Kalinowski J."/>
            <person name="Ruckert C."/>
        </authorList>
    </citation>
    <scope>NUCLEOTIDE SEQUENCE</scope>
    <source>
        <strain evidence="1">JCM 14359</strain>
    </source>
</reference>
<proteinExistence type="predicted"/>